<dbReference type="GO" id="GO:0007165">
    <property type="term" value="P:signal transduction"/>
    <property type="evidence" value="ECO:0007669"/>
    <property type="project" value="InterPro"/>
</dbReference>
<dbReference type="Proteomes" id="UP000280881">
    <property type="component" value="Unassembled WGS sequence"/>
</dbReference>
<dbReference type="GO" id="GO:0016020">
    <property type="term" value="C:membrane"/>
    <property type="evidence" value="ECO:0007669"/>
    <property type="project" value="InterPro"/>
</dbReference>
<dbReference type="InterPro" id="IPR021796">
    <property type="entry name" value="Tll0287-like_dom"/>
</dbReference>
<reference evidence="3 4" key="1">
    <citation type="submission" date="2018-10" db="EMBL/GenBank/DDBJ databases">
        <title>Genomic Encyclopedia of Type Strains, Phase IV (KMG-IV): sequencing the most valuable type-strain genomes for metagenomic binning, comparative biology and taxonomic classification.</title>
        <authorList>
            <person name="Goeker M."/>
        </authorList>
    </citation>
    <scope>NUCLEOTIDE SEQUENCE [LARGE SCALE GENOMIC DNA]</scope>
    <source>
        <strain evidence="3 4">DSM 15521</strain>
    </source>
</reference>
<keyword evidence="1" id="KW-0472">Membrane</keyword>
<dbReference type="OrthoDB" id="9776552at2"/>
<proteinExistence type="predicted"/>
<gene>
    <name evidence="3" type="ORF">C7457_0476</name>
</gene>
<protein>
    <submittedName>
        <fullName evidence="3">HAMP domain-containing protein</fullName>
    </submittedName>
</protein>
<dbReference type="RefSeq" id="WP_121169842.1">
    <property type="nucleotide sequence ID" value="NZ_RBIE01000001.1"/>
</dbReference>
<feature type="transmembrane region" description="Helical" evidence="1">
    <location>
        <begin position="244"/>
        <end position="261"/>
    </location>
</feature>
<feature type="transmembrane region" description="Helical" evidence="1">
    <location>
        <begin position="12"/>
        <end position="31"/>
    </location>
</feature>
<dbReference type="InterPro" id="IPR003660">
    <property type="entry name" value="HAMP_dom"/>
</dbReference>
<dbReference type="SMART" id="SM00304">
    <property type="entry name" value="HAMP"/>
    <property type="match status" value="1"/>
</dbReference>
<dbReference type="CDD" id="cd06225">
    <property type="entry name" value="HAMP"/>
    <property type="match status" value="1"/>
</dbReference>
<evidence type="ECO:0000259" key="2">
    <source>
        <dbReference type="PROSITE" id="PS50885"/>
    </source>
</evidence>
<dbReference type="Pfam" id="PF11845">
    <property type="entry name" value="Tll0287-like"/>
    <property type="match status" value="1"/>
</dbReference>
<sequence length="327" mass="37046">MKLKNLTIGQKVLIVFSIVVILATLSFIHLLQKTYNSALVNQGRSISQEILIFRKWAAGFGGLWTMNKYSPDTGYLMEVESDSGVVKAFNSEETLGNLSNLHFYLHNPALATRELSKLSNVEYGWSFKVVSDRYMAKESKPDSWEKKAISVIKKELPSGKDEFWSWDGDKFRFAKAIKVKRACLKCHGTQSEIDPTLYKAMVAKYGEEAVRRATGYKEGDLRGIISVTILPPGVLSTALNFIDFWNIGALILAFLIFWYFAKREIITPIERLTKAAHDISLGKLDIDLGVRGMKEEEVKDEITKLAIAIDRLRASIQIAMDRLRKKR</sequence>
<accession>A0A420W8J3</accession>
<dbReference type="Gene3D" id="6.10.340.10">
    <property type="match status" value="1"/>
</dbReference>
<keyword evidence="4" id="KW-1185">Reference proteome</keyword>
<organism evidence="3 4">
    <name type="scientific">Thermovibrio guaymasensis</name>
    <dbReference type="NCBI Taxonomy" id="240167"/>
    <lineage>
        <taxon>Bacteria</taxon>
        <taxon>Pseudomonadati</taxon>
        <taxon>Aquificota</taxon>
        <taxon>Aquificia</taxon>
        <taxon>Desulfurobacteriales</taxon>
        <taxon>Desulfurobacteriaceae</taxon>
        <taxon>Thermovibrio</taxon>
    </lineage>
</organism>
<keyword evidence="1" id="KW-0812">Transmembrane</keyword>
<dbReference type="AlphaFoldDB" id="A0A420W8J3"/>
<evidence type="ECO:0000313" key="3">
    <source>
        <dbReference type="EMBL" id="RKQ63602.1"/>
    </source>
</evidence>
<evidence type="ECO:0000313" key="4">
    <source>
        <dbReference type="Proteomes" id="UP000280881"/>
    </source>
</evidence>
<name>A0A420W8J3_9BACT</name>
<evidence type="ECO:0000256" key="1">
    <source>
        <dbReference type="SAM" id="Phobius"/>
    </source>
</evidence>
<feature type="domain" description="HAMP" evidence="2">
    <location>
        <begin position="263"/>
        <end position="321"/>
    </location>
</feature>
<dbReference type="EMBL" id="RBIE01000001">
    <property type="protein sequence ID" value="RKQ63602.1"/>
    <property type="molecule type" value="Genomic_DNA"/>
</dbReference>
<dbReference type="PROSITE" id="PS50885">
    <property type="entry name" value="HAMP"/>
    <property type="match status" value="1"/>
</dbReference>
<dbReference type="Pfam" id="PF00672">
    <property type="entry name" value="HAMP"/>
    <property type="match status" value="1"/>
</dbReference>
<comment type="caution">
    <text evidence="3">The sequence shown here is derived from an EMBL/GenBank/DDBJ whole genome shotgun (WGS) entry which is preliminary data.</text>
</comment>
<keyword evidence="1" id="KW-1133">Transmembrane helix</keyword>